<name>A0A382K890_9ZZZZ</name>
<dbReference type="AlphaFoldDB" id="A0A382K890"/>
<feature type="compositionally biased region" description="Basic and acidic residues" evidence="1">
    <location>
        <begin position="25"/>
        <end position="34"/>
    </location>
</feature>
<keyword evidence="2" id="KW-1133">Transmembrane helix</keyword>
<proteinExistence type="predicted"/>
<feature type="region of interest" description="Disordered" evidence="1">
    <location>
        <begin position="1"/>
        <end position="36"/>
    </location>
</feature>
<reference evidence="3" key="1">
    <citation type="submission" date="2018-05" db="EMBL/GenBank/DDBJ databases">
        <authorList>
            <person name="Lanie J.A."/>
            <person name="Ng W.-L."/>
            <person name="Kazmierczak K.M."/>
            <person name="Andrzejewski T.M."/>
            <person name="Davidsen T.M."/>
            <person name="Wayne K.J."/>
            <person name="Tettelin H."/>
            <person name="Glass J.I."/>
            <person name="Rusch D."/>
            <person name="Podicherti R."/>
            <person name="Tsui H.-C.T."/>
            <person name="Winkler M.E."/>
        </authorList>
    </citation>
    <scope>NUCLEOTIDE SEQUENCE</scope>
</reference>
<feature type="compositionally biased region" description="Basic residues" evidence="1">
    <location>
        <begin position="1"/>
        <end position="17"/>
    </location>
</feature>
<dbReference type="EMBL" id="UINC01078562">
    <property type="protein sequence ID" value="SVC19753.1"/>
    <property type="molecule type" value="Genomic_DNA"/>
</dbReference>
<evidence type="ECO:0000256" key="2">
    <source>
        <dbReference type="SAM" id="Phobius"/>
    </source>
</evidence>
<accession>A0A382K890</accession>
<organism evidence="3">
    <name type="scientific">marine metagenome</name>
    <dbReference type="NCBI Taxonomy" id="408172"/>
    <lineage>
        <taxon>unclassified sequences</taxon>
        <taxon>metagenomes</taxon>
        <taxon>ecological metagenomes</taxon>
    </lineage>
</organism>
<evidence type="ECO:0000256" key="1">
    <source>
        <dbReference type="SAM" id="MobiDB-lite"/>
    </source>
</evidence>
<feature type="transmembrane region" description="Helical" evidence="2">
    <location>
        <begin position="39"/>
        <end position="59"/>
    </location>
</feature>
<gene>
    <name evidence="3" type="ORF">METZ01_LOCUS272607</name>
</gene>
<keyword evidence="2" id="KW-0812">Transmembrane</keyword>
<sequence length="61" mass="7239">MAKKKKKKQKKLTRRQLRSLQRSLETIERRKNQEEASNTNVGAVIGGILFLLWLIFKFIPR</sequence>
<protein>
    <submittedName>
        <fullName evidence="3">Uncharacterized protein</fullName>
    </submittedName>
</protein>
<keyword evidence="2" id="KW-0472">Membrane</keyword>
<evidence type="ECO:0000313" key="3">
    <source>
        <dbReference type="EMBL" id="SVC19753.1"/>
    </source>
</evidence>